<dbReference type="AlphaFoldDB" id="A0A6A8A845"/>
<organism evidence="2 3">
    <name type="scientific">Endobacterium cereale</name>
    <dbReference type="NCBI Taxonomy" id="2663029"/>
    <lineage>
        <taxon>Bacteria</taxon>
        <taxon>Pseudomonadati</taxon>
        <taxon>Pseudomonadota</taxon>
        <taxon>Alphaproteobacteria</taxon>
        <taxon>Hyphomicrobiales</taxon>
        <taxon>Rhizobiaceae</taxon>
        <taxon>Endobacterium</taxon>
    </lineage>
</organism>
<feature type="region of interest" description="Disordered" evidence="1">
    <location>
        <begin position="1"/>
        <end position="73"/>
    </location>
</feature>
<reference evidence="2 3" key="1">
    <citation type="submission" date="2019-11" db="EMBL/GenBank/DDBJ databases">
        <title>Genome analysis of Rhizobacterium cereale a novel genus and species isolated from maize roots in North Spain.</title>
        <authorList>
            <person name="Menendez E."/>
            <person name="Flores-Felix J.D."/>
            <person name="Ramirez-Bahena M.-H."/>
            <person name="Igual J.M."/>
            <person name="Garcia-Fraile P."/>
            <person name="Peix A."/>
            <person name="Velazquez E."/>
        </authorList>
    </citation>
    <scope>NUCLEOTIDE SEQUENCE [LARGE SCALE GENOMIC DNA]</scope>
    <source>
        <strain evidence="2 3">RZME27</strain>
    </source>
</reference>
<feature type="compositionally biased region" description="Basic and acidic residues" evidence="1">
    <location>
        <begin position="17"/>
        <end position="26"/>
    </location>
</feature>
<comment type="caution">
    <text evidence="2">The sequence shown here is derived from an EMBL/GenBank/DDBJ whole genome shotgun (WGS) entry which is preliminary data.</text>
</comment>
<evidence type="ECO:0000313" key="3">
    <source>
        <dbReference type="Proteomes" id="UP000435138"/>
    </source>
</evidence>
<evidence type="ECO:0000256" key="1">
    <source>
        <dbReference type="SAM" id="MobiDB-lite"/>
    </source>
</evidence>
<accession>A0A6A8A845</accession>
<name>A0A6A8A845_9HYPH</name>
<keyword evidence="3" id="KW-1185">Reference proteome</keyword>
<protein>
    <submittedName>
        <fullName evidence="2">Uncharacterized protein</fullName>
    </submittedName>
</protein>
<gene>
    <name evidence="2" type="ORF">GAO09_08235</name>
</gene>
<proteinExistence type="predicted"/>
<dbReference type="EMBL" id="WIXI01000039">
    <property type="protein sequence ID" value="MQY46047.1"/>
    <property type="molecule type" value="Genomic_DNA"/>
</dbReference>
<dbReference type="Proteomes" id="UP000435138">
    <property type="component" value="Unassembled WGS sequence"/>
</dbReference>
<evidence type="ECO:0000313" key="2">
    <source>
        <dbReference type="EMBL" id="MQY46047.1"/>
    </source>
</evidence>
<sequence>MVREIRNDRVQQALDSVAEKKSERLQGRGTRPASTNKKKSEKNRLDANAPDGNIVPSDDLEIGQNRVPSSAHT</sequence>
<dbReference type="RefSeq" id="WP_153353557.1">
    <property type="nucleotide sequence ID" value="NZ_JAYKOO010000006.1"/>
</dbReference>